<evidence type="ECO:0000256" key="1">
    <source>
        <dbReference type="SAM" id="MobiDB-lite"/>
    </source>
</evidence>
<feature type="region of interest" description="Disordered" evidence="1">
    <location>
        <begin position="68"/>
        <end position="87"/>
    </location>
</feature>
<protein>
    <submittedName>
        <fullName evidence="2">Uncharacterized protein</fullName>
    </submittedName>
</protein>
<dbReference type="AlphaFoldDB" id="A0AA37FBV1"/>
<reference evidence="2" key="1">
    <citation type="submission" date="2022-09" db="EMBL/GenBank/DDBJ databases">
        <title>Whole genome shotgun sequence of Streptomyces albidoflavus NBRC 12854.</title>
        <authorList>
            <person name="Komaki H."/>
            <person name="Tamura T."/>
        </authorList>
    </citation>
    <scope>NUCLEOTIDE SEQUENCE</scope>
    <source>
        <strain evidence="2">NBRC 12854</strain>
    </source>
</reference>
<sequence>MGLQVGQGGRQGAEGLGAQLELGQGSEVRLTVRGSAPMWPRLRQGAGRPAGTVRAPYVACYLRFARRGDGATGRRGDGATGHSAGPW</sequence>
<comment type="caution">
    <text evidence="2">The sequence shown here is derived from an EMBL/GenBank/DDBJ whole genome shotgun (WGS) entry which is preliminary data.</text>
</comment>
<dbReference type="Proteomes" id="UP001051844">
    <property type="component" value="Unassembled WGS sequence"/>
</dbReference>
<evidence type="ECO:0000313" key="3">
    <source>
        <dbReference type="Proteomes" id="UP001051844"/>
    </source>
</evidence>
<evidence type="ECO:0000313" key="2">
    <source>
        <dbReference type="EMBL" id="GHI45304.1"/>
    </source>
</evidence>
<proteinExistence type="predicted"/>
<name>A0AA37FBV1_9ACTN</name>
<accession>A0AA37FBV1</accession>
<dbReference type="EMBL" id="BNDZ01000003">
    <property type="protein sequence ID" value="GHI45304.1"/>
    <property type="molecule type" value="Genomic_DNA"/>
</dbReference>
<gene>
    <name evidence="2" type="ORF">ScoT_14780</name>
</gene>
<feature type="compositionally biased region" description="Basic and acidic residues" evidence="1">
    <location>
        <begin position="68"/>
        <end position="77"/>
    </location>
</feature>
<organism evidence="2 3">
    <name type="scientific">Streptomyces albidoflavus</name>
    <dbReference type="NCBI Taxonomy" id="1886"/>
    <lineage>
        <taxon>Bacteria</taxon>
        <taxon>Bacillati</taxon>
        <taxon>Actinomycetota</taxon>
        <taxon>Actinomycetes</taxon>
        <taxon>Kitasatosporales</taxon>
        <taxon>Streptomycetaceae</taxon>
        <taxon>Streptomyces</taxon>
        <taxon>Streptomyces albidoflavus group</taxon>
    </lineage>
</organism>